<accession>A0A7J9DMG3</accession>
<sequence length="145" mass="16756">MEKNMAELCLDDEEEEVLQFGVEPIPQKSGYDLCLVRYCLTTSVVHFLAMKNTMANLWHPFGGIQISDLGEKRYLFHFFHEVDVEDEEDPNIVPLVFTDFRYKCMITHQGFVYKGTVGMPTPLRRSGKIKYPAILTMDPCVRNES</sequence>
<feature type="non-terminal residue" evidence="2">
    <location>
        <position position="145"/>
    </location>
</feature>
<proteinExistence type="predicted"/>
<dbReference type="EMBL" id="JABEZW010000003">
    <property type="protein sequence ID" value="MBA0761615.1"/>
    <property type="molecule type" value="Genomic_DNA"/>
</dbReference>
<evidence type="ECO:0000313" key="3">
    <source>
        <dbReference type="Proteomes" id="UP000593568"/>
    </source>
</evidence>
<name>A0A7J9DMG3_9ROSI</name>
<dbReference type="Proteomes" id="UP000593568">
    <property type="component" value="Unassembled WGS sequence"/>
</dbReference>
<reference evidence="2 3" key="1">
    <citation type="journal article" date="2019" name="Genome Biol. Evol.">
        <title>Insights into the evolution of the New World diploid cottons (Gossypium, subgenus Houzingenia) based on genome sequencing.</title>
        <authorList>
            <person name="Grover C.E."/>
            <person name="Arick M.A. 2nd"/>
            <person name="Thrash A."/>
            <person name="Conover J.L."/>
            <person name="Sanders W.S."/>
            <person name="Peterson D.G."/>
            <person name="Frelichowski J.E."/>
            <person name="Scheffler J.A."/>
            <person name="Scheffler B.E."/>
            <person name="Wendel J.F."/>
        </authorList>
    </citation>
    <scope>NUCLEOTIDE SEQUENCE [LARGE SCALE GENOMIC DNA]</scope>
    <source>
        <strain evidence="2">8</strain>
        <tissue evidence="2">Leaf</tissue>
    </source>
</reference>
<protein>
    <recommendedName>
        <fullName evidence="1">DUF4283 domain-containing protein</fullName>
    </recommendedName>
</protein>
<dbReference type="InterPro" id="IPR025558">
    <property type="entry name" value="DUF4283"/>
</dbReference>
<feature type="domain" description="DUF4283" evidence="1">
    <location>
        <begin position="33"/>
        <end position="85"/>
    </location>
</feature>
<organism evidence="2 3">
    <name type="scientific">Gossypium trilobum</name>
    <dbReference type="NCBI Taxonomy" id="34281"/>
    <lineage>
        <taxon>Eukaryota</taxon>
        <taxon>Viridiplantae</taxon>
        <taxon>Streptophyta</taxon>
        <taxon>Embryophyta</taxon>
        <taxon>Tracheophyta</taxon>
        <taxon>Spermatophyta</taxon>
        <taxon>Magnoliopsida</taxon>
        <taxon>eudicotyledons</taxon>
        <taxon>Gunneridae</taxon>
        <taxon>Pentapetalae</taxon>
        <taxon>rosids</taxon>
        <taxon>malvids</taxon>
        <taxon>Malvales</taxon>
        <taxon>Malvaceae</taxon>
        <taxon>Malvoideae</taxon>
        <taxon>Gossypium</taxon>
    </lineage>
</organism>
<gene>
    <name evidence="2" type="ORF">Gotri_024238</name>
</gene>
<keyword evidence="3" id="KW-1185">Reference proteome</keyword>
<evidence type="ECO:0000259" key="1">
    <source>
        <dbReference type="Pfam" id="PF14111"/>
    </source>
</evidence>
<comment type="caution">
    <text evidence="2">The sequence shown here is derived from an EMBL/GenBank/DDBJ whole genome shotgun (WGS) entry which is preliminary data.</text>
</comment>
<dbReference type="Pfam" id="PF14111">
    <property type="entry name" value="DUF4283"/>
    <property type="match status" value="1"/>
</dbReference>
<dbReference type="AlphaFoldDB" id="A0A7J9DMG3"/>
<evidence type="ECO:0000313" key="2">
    <source>
        <dbReference type="EMBL" id="MBA0761615.1"/>
    </source>
</evidence>